<sequence length="394" mass="44798">MARCAVSNIDIVCNELFNRHKNEIGLYAENISQFVQAVFELMPNLESINCNSSNNSEIGQLLCGSLAAAYYRSIKKIISCGTLFIPEIPEFKNITYLDINLENTDSIQKAKFSSETLKYLRMYNVPPKFSWTIFTPKNKSLEIKFSNLTTLKIAYNSYYKSKSPSAANTKLVDCPRLYFPKLKVLDIMYHEDYQPSINCELFSDKLHTLRVSCTTNALCLVDNENLFQIDNLSLTVIANNDDEQEINFSAINRIIMKAKNVNYAVIDVHNQEVLRQINNANNLPITGLNISHSVDADTIIYTVKHLQNLSNLFLNNLIITKEQAHSYTSAFSMYEPDNLVPLNKNLKKLNLVCRNPEFTSADFTIFVGHLLPRLPSLVDLQVKTLFSGTVIKFL</sequence>
<accession>A0A2G5B972</accession>
<dbReference type="EMBL" id="KZ303509">
    <property type="protein sequence ID" value="PIA15277.1"/>
    <property type="molecule type" value="Genomic_DNA"/>
</dbReference>
<gene>
    <name evidence="1" type="ORF">COEREDRAFT_88120</name>
</gene>
<keyword evidence="2" id="KW-1185">Reference proteome</keyword>
<dbReference type="Proteomes" id="UP000242474">
    <property type="component" value="Unassembled WGS sequence"/>
</dbReference>
<proteinExistence type="predicted"/>
<reference evidence="1 2" key="1">
    <citation type="journal article" date="2015" name="Genome Biol. Evol.">
        <title>Phylogenomic analyses indicate that early fungi evolved digesting cell walls of algal ancestors of land plants.</title>
        <authorList>
            <person name="Chang Y."/>
            <person name="Wang S."/>
            <person name="Sekimoto S."/>
            <person name="Aerts A.L."/>
            <person name="Choi C."/>
            <person name="Clum A."/>
            <person name="LaButti K.M."/>
            <person name="Lindquist E.A."/>
            <person name="Yee Ngan C."/>
            <person name="Ohm R.A."/>
            <person name="Salamov A.A."/>
            <person name="Grigoriev I.V."/>
            <person name="Spatafora J.W."/>
            <person name="Berbee M.L."/>
        </authorList>
    </citation>
    <scope>NUCLEOTIDE SEQUENCE [LARGE SCALE GENOMIC DNA]</scope>
    <source>
        <strain evidence="1 2">NRRL 1564</strain>
    </source>
</reference>
<dbReference type="OrthoDB" id="5512412at2759"/>
<name>A0A2G5B972_COERN</name>
<evidence type="ECO:0008006" key="3">
    <source>
        <dbReference type="Google" id="ProtNLM"/>
    </source>
</evidence>
<dbReference type="SUPFAM" id="SSF52047">
    <property type="entry name" value="RNI-like"/>
    <property type="match status" value="1"/>
</dbReference>
<dbReference type="AlphaFoldDB" id="A0A2G5B972"/>
<evidence type="ECO:0000313" key="1">
    <source>
        <dbReference type="EMBL" id="PIA15277.1"/>
    </source>
</evidence>
<protein>
    <recommendedName>
        <fullName evidence="3">RNI-like protein</fullName>
    </recommendedName>
</protein>
<organism evidence="1 2">
    <name type="scientific">Coemansia reversa (strain ATCC 12441 / NRRL 1564)</name>
    <dbReference type="NCBI Taxonomy" id="763665"/>
    <lineage>
        <taxon>Eukaryota</taxon>
        <taxon>Fungi</taxon>
        <taxon>Fungi incertae sedis</taxon>
        <taxon>Zoopagomycota</taxon>
        <taxon>Kickxellomycotina</taxon>
        <taxon>Kickxellomycetes</taxon>
        <taxon>Kickxellales</taxon>
        <taxon>Kickxellaceae</taxon>
        <taxon>Coemansia</taxon>
    </lineage>
</organism>
<evidence type="ECO:0000313" key="2">
    <source>
        <dbReference type="Proteomes" id="UP000242474"/>
    </source>
</evidence>